<proteinExistence type="inferred from homology"/>
<dbReference type="Pfam" id="PF00126">
    <property type="entry name" value="HTH_1"/>
    <property type="match status" value="1"/>
</dbReference>
<dbReference type="PANTHER" id="PTHR30118">
    <property type="entry name" value="HTH-TYPE TRANSCRIPTIONAL REGULATOR LEUO-RELATED"/>
    <property type="match status" value="1"/>
</dbReference>
<keyword evidence="3" id="KW-0238">DNA-binding</keyword>
<keyword evidence="2" id="KW-0805">Transcription regulation</keyword>
<dbReference type="InterPro" id="IPR000847">
    <property type="entry name" value="LysR_HTH_N"/>
</dbReference>
<dbReference type="SUPFAM" id="SSF53850">
    <property type="entry name" value="Periplasmic binding protein-like II"/>
    <property type="match status" value="1"/>
</dbReference>
<dbReference type="EMBL" id="MJIC01000020">
    <property type="protein sequence ID" value="OFI32314.1"/>
    <property type="molecule type" value="Genomic_DNA"/>
</dbReference>
<gene>
    <name evidence="6" type="ORF">BFC17_07635</name>
</gene>
<comment type="similarity">
    <text evidence="1">Belongs to the LysR transcriptional regulatory family.</text>
</comment>
<dbReference type="InterPro" id="IPR036388">
    <property type="entry name" value="WH-like_DNA-bd_sf"/>
</dbReference>
<dbReference type="Gene3D" id="3.40.190.10">
    <property type="entry name" value="Periplasmic binding protein-like II"/>
    <property type="match status" value="2"/>
</dbReference>
<keyword evidence="4" id="KW-0804">Transcription</keyword>
<dbReference type="GO" id="GO:0003700">
    <property type="term" value="F:DNA-binding transcription factor activity"/>
    <property type="evidence" value="ECO:0007669"/>
    <property type="project" value="InterPro"/>
</dbReference>
<dbReference type="InterPro" id="IPR005119">
    <property type="entry name" value="LysR_subst-bd"/>
</dbReference>
<dbReference type="PANTHER" id="PTHR30118:SF6">
    <property type="entry name" value="HTH-TYPE TRANSCRIPTIONAL REGULATOR LEUO"/>
    <property type="match status" value="1"/>
</dbReference>
<dbReference type="Pfam" id="PF03466">
    <property type="entry name" value="LysR_substrate"/>
    <property type="match status" value="1"/>
</dbReference>
<dbReference type="Proteomes" id="UP000176037">
    <property type="component" value="Unassembled WGS sequence"/>
</dbReference>
<sequence length="307" mass="35036">MRFEQLDLNLLVALDVLLEEQNISRTAEKLYLSQSATSSILARLREYFKDDLFVQVGRKMQPTPYALELQSPIKEMLNIVRGSITNRRQMDLQNYSRHFRIIVSDYILQVFLTDVIKTVSKEAPNLSFEFLTPFTIESDALARSSVDLMIAPDQVMIDGYSSAFFTSDELVCIADKNNPVIAKGLTPESFCECGHISVGFGRVSLLSIEKWLVEAKDLKRRIEVITNDFTTLCRMIVGTERLALLPRKFAELNASFMPLQVLPLPFEAPAFNEHMIWHPTLDSDPVHSWLREKIIEQGLPSHTKTTH</sequence>
<evidence type="ECO:0000256" key="3">
    <source>
        <dbReference type="ARBA" id="ARBA00023125"/>
    </source>
</evidence>
<dbReference type="InterPro" id="IPR050389">
    <property type="entry name" value="LysR-type_TF"/>
</dbReference>
<organism evidence="6 7">
    <name type="scientific">Alteromonas lipolytica</name>
    <dbReference type="NCBI Taxonomy" id="1856405"/>
    <lineage>
        <taxon>Bacteria</taxon>
        <taxon>Pseudomonadati</taxon>
        <taxon>Pseudomonadota</taxon>
        <taxon>Gammaproteobacteria</taxon>
        <taxon>Alteromonadales</taxon>
        <taxon>Alteromonadaceae</taxon>
        <taxon>Alteromonas/Salinimonas group</taxon>
        <taxon>Alteromonas</taxon>
    </lineage>
</organism>
<reference evidence="6 7" key="1">
    <citation type="submission" date="2016-09" db="EMBL/GenBank/DDBJ databases">
        <title>Alteromonas lipolytica, a new species isolated from sea water.</title>
        <authorList>
            <person name="Wu Y.-H."/>
            <person name="Cheng H."/>
            <person name="Xu X.-W."/>
        </authorList>
    </citation>
    <scope>NUCLEOTIDE SEQUENCE [LARGE SCALE GENOMIC DNA]</scope>
    <source>
        <strain evidence="6 7">JW12</strain>
    </source>
</reference>
<keyword evidence="7" id="KW-1185">Reference proteome</keyword>
<dbReference type="RefSeq" id="WP_070178559.1">
    <property type="nucleotide sequence ID" value="NZ_BMJR01000013.1"/>
</dbReference>
<dbReference type="STRING" id="1856405.BFC17_07635"/>
<dbReference type="PROSITE" id="PS50931">
    <property type="entry name" value="HTH_LYSR"/>
    <property type="match status" value="1"/>
</dbReference>
<evidence type="ECO:0000256" key="4">
    <source>
        <dbReference type="ARBA" id="ARBA00023163"/>
    </source>
</evidence>
<accession>A0A1E8F8S2</accession>
<dbReference type="InterPro" id="IPR036390">
    <property type="entry name" value="WH_DNA-bd_sf"/>
</dbReference>
<dbReference type="OrthoDB" id="6621790at2"/>
<dbReference type="GO" id="GO:0003677">
    <property type="term" value="F:DNA binding"/>
    <property type="evidence" value="ECO:0007669"/>
    <property type="project" value="UniProtKB-KW"/>
</dbReference>
<name>A0A1E8F8S2_9ALTE</name>
<dbReference type="AlphaFoldDB" id="A0A1E8F8S2"/>
<evidence type="ECO:0000259" key="5">
    <source>
        <dbReference type="PROSITE" id="PS50931"/>
    </source>
</evidence>
<dbReference type="Gene3D" id="1.10.10.10">
    <property type="entry name" value="Winged helix-like DNA-binding domain superfamily/Winged helix DNA-binding domain"/>
    <property type="match status" value="1"/>
</dbReference>
<evidence type="ECO:0000256" key="2">
    <source>
        <dbReference type="ARBA" id="ARBA00023015"/>
    </source>
</evidence>
<evidence type="ECO:0000313" key="7">
    <source>
        <dbReference type="Proteomes" id="UP000176037"/>
    </source>
</evidence>
<comment type="caution">
    <text evidence="6">The sequence shown here is derived from an EMBL/GenBank/DDBJ whole genome shotgun (WGS) entry which is preliminary data.</text>
</comment>
<dbReference type="SUPFAM" id="SSF46785">
    <property type="entry name" value="Winged helix' DNA-binding domain"/>
    <property type="match status" value="1"/>
</dbReference>
<evidence type="ECO:0000313" key="6">
    <source>
        <dbReference type="EMBL" id="OFI32314.1"/>
    </source>
</evidence>
<evidence type="ECO:0000256" key="1">
    <source>
        <dbReference type="ARBA" id="ARBA00009437"/>
    </source>
</evidence>
<feature type="domain" description="HTH lysR-type" evidence="5">
    <location>
        <begin position="6"/>
        <end position="63"/>
    </location>
</feature>
<protein>
    <submittedName>
        <fullName evidence="6">Nodulation protein NfeD</fullName>
    </submittedName>
</protein>